<sequence>MLKKQIFFKKYKLNQLQKIKQIYKYIYFFHYNDLNINEIIDLKKKMKKLNYKSLILNQNLTAQIFSTLKGQSSILIIYGNNDLNLMKNLSNSKKLNLIFLINQNNIFSSLKIKQILNQNYLPLNNSIVQPFLNFIYYLRKMEPAIIT</sequence>
<proteinExistence type="inferred from homology"/>
<evidence type="ECO:0000313" key="2">
    <source>
        <dbReference type="EMBL" id="AZL93000.1"/>
    </source>
</evidence>
<reference evidence="3" key="1">
    <citation type="journal article" date="2018" name="BMC Genomics">
        <title>Comparative genomics of downy mildews reveals potential adaptations to biotrophy.</title>
        <authorList>
            <person name="Fletcher K."/>
            <person name="Klosterman S.J."/>
            <person name="Derevnina L."/>
            <person name="Martin F."/>
            <person name="Bertier L.D."/>
            <person name="Koike S."/>
            <person name="Reyes-Chin-Wo S."/>
            <person name="Mou B."/>
            <person name="Michelmore R."/>
        </authorList>
    </citation>
    <scope>NUCLEOTIDE SEQUENCE</scope>
    <source>
        <strain evidence="2">R13</strain>
        <strain evidence="3">R14</strain>
    </source>
</reference>
<geneLocation type="mitochondrion" evidence="3"/>
<evidence type="ECO:0008006" key="4">
    <source>
        <dbReference type="Google" id="ProtNLM"/>
    </source>
</evidence>
<dbReference type="InterPro" id="IPR043141">
    <property type="entry name" value="Ribosomal_uL10-like_sf"/>
</dbReference>
<accession>A0A3S8V001</accession>
<name>A0A3S8V001_9STRA</name>
<organism evidence="3">
    <name type="scientific">Peronospora effusa</name>
    <dbReference type="NCBI Taxonomy" id="542832"/>
    <lineage>
        <taxon>Eukaryota</taxon>
        <taxon>Sar</taxon>
        <taxon>Stramenopiles</taxon>
        <taxon>Oomycota</taxon>
        <taxon>Peronosporomycetes</taxon>
        <taxon>Peronosporales</taxon>
        <taxon>Peronosporaceae</taxon>
        <taxon>Peronospora</taxon>
    </lineage>
</organism>
<dbReference type="EMBL" id="MH325167">
    <property type="protein sequence ID" value="AZL93039.1"/>
    <property type="molecule type" value="Genomic_DNA"/>
</dbReference>
<comment type="similarity">
    <text evidence="1">Belongs to the universal ribosomal protein uL10 family.</text>
</comment>
<protein>
    <recommendedName>
        <fullName evidence="4">Ribosomal protein L10</fullName>
    </recommendedName>
</protein>
<dbReference type="EMBL" id="MH142315">
    <property type="protein sequence ID" value="AZL93000.1"/>
    <property type="molecule type" value="Genomic_DNA"/>
</dbReference>
<dbReference type="SUPFAM" id="SSF160369">
    <property type="entry name" value="Ribosomal protein L10-like"/>
    <property type="match status" value="1"/>
</dbReference>
<dbReference type="AlphaFoldDB" id="A0A3S8V001"/>
<reference evidence="3" key="3">
    <citation type="submission" date="2018-05" db="EMBL/GenBank/DDBJ databases">
        <authorList>
            <person name="Martin F.N."/>
            <person name="Ancheita A."/>
            <person name="Koike S."/>
            <person name="Klosterman S.A."/>
            <person name="Mou B."/>
        </authorList>
    </citation>
    <scope>NUCLEOTIDE SEQUENCE</scope>
    <source>
        <strain evidence="3">R14</strain>
    </source>
</reference>
<keyword evidence="3" id="KW-0496">Mitochondrion</keyword>
<evidence type="ECO:0000256" key="1">
    <source>
        <dbReference type="ARBA" id="ARBA00008889"/>
    </source>
</evidence>
<evidence type="ECO:0000313" key="3">
    <source>
        <dbReference type="EMBL" id="AZL93039.1"/>
    </source>
</evidence>
<gene>
    <name evidence="3" type="primary">ymf98</name>
</gene>
<reference evidence="2" key="2">
    <citation type="submission" date="2018-03" db="EMBL/GenBank/DDBJ databases">
        <authorList>
            <person name="Martin F.N."/>
            <person name="Ancheita A."/>
            <person name="Koike S."/>
            <person name="Klosterman S."/>
        </authorList>
    </citation>
    <scope>NUCLEOTIDE SEQUENCE</scope>
    <source>
        <strain evidence="2">R13</strain>
    </source>
</reference>